<accession>G0VCA3</accession>
<dbReference type="KEGG" id="ncs:NCAS_0C01220"/>
<dbReference type="PANTHER" id="PTHR24075:SF0">
    <property type="entry name" value="TRANSLOCATION PROTEIN SEC63 HOMOLOG"/>
    <property type="match status" value="1"/>
</dbReference>
<dbReference type="Gene3D" id="1.10.287.110">
    <property type="entry name" value="DnaJ domain"/>
    <property type="match status" value="1"/>
</dbReference>
<dbReference type="SUPFAM" id="SSF46565">
    <property type="entry name" value="Chaperone J-domain"/>
    <property type="match status" value="1"/>
</dbReference>
<dbReference type="HOGENOM" id="CLU_014210_0_0_1"/>
<dbReference type="RefSeq" id="XP_003675479.1">
    <property type="nucleotide sequence ID" value="XM_003675431.1"/>
</dbReference>
<feature type="transmembrane region" description="Helical" evidence="2">
    <location>
        <begin position="84"/>
        <end position="103"/>
    </location>
</feature>
<dbReference type="InterPro" id="IPR036869">
    <property type="entry name" value="J_dom_sf"/>
</dbReference>
<evidence type="ECO:0000256" key="1">
    <source>
        <dbReference type="SAM" id="MobiDB-lite"/>
    </source>
</evidence>
<dbReference type="SUPFAM" id="SSF158702">
    <property type="entry name" value="Sec63 N-terminal domain-like"/>
    <property type="match status" value="1"/>
</dbReference>
<gene>
    <name evidence="4" type="primary">NCAS0C01220</name>
    <name evidence="4" type="ordered locus">NCAS_0C01220</name>
</gene>
<dbReference type="PROSITE" id="PS50076">
    <property type="entry name" value="DNAJ_2"/>
    <property type="match status" value="1"/>
</dbReference>
<dbReference type="InterPro" id="IPR014756">
    <property type="entry name" value="Ig_E-set"/>
</dbReference>
<dbReference type="GO" id="GO:0006614">
    <property type="term" value="P:SRP-dependent cotranslational protein targeting to membrane"/>
    <property type="evidence" value="ECO:0007669"/>
    <property type="project" value="EnsemblFungi"/>
</dbReference>
<dbReference type="SMART" id="SM00271">
    <property type="entry name" value="DnaJ"/>
    <property type="match status" value="1"/>
</dbReference>
<dbReference type="CDD" id="cd06257">
    <property type="entry name" value="DnaJ"/>
    <property type="match status" value="1"/>
</dbReference>
<dbReference type="PRINTS" id="PR00625">
    <property type="entry name" value="JDOMAIN"/>
</dbReference>
<dbReference type="OMA" id="ETWPFFL"/>
<feature type="region of interest" description="Disordered" evidence="1">
    <location>
        <begin position="620"/>
        <end position="669"/>
    </location>
</feature>
<dbReference type="InterPro" id="IPR018253">
    <property type="entry name" value="DnaJ_domain_CS"/>
</dbReference>
<dbReference type="STRING" id="1064592.G0VCA3"/>
<sequence length="669" mass="76526">MALNYDYDEGSETWPFFLLTVILMGLIPLTIMQLYRLIFANDSLETKEELQEDELYAKLGKLDTKQEILEFRMKYDNKNQISKVFNWRNLIVIVGWAFVALLVQRISNNDAIKQAAVGIFDPYELLGISVSASDRDIKSAYRKLSVKFHPDKLSKDLSQEERTSMEEKYVQITKAYEALTDEVIKENFLKYGHPDGPQSMSHGIALPKFLVEGSASPLLILFYVALLGIILPYLVGKWWTKTQSYTKKGIHTKTASYFVDRLVNYKPSEIVTVDLIIKWLSHAEEFKLFYPDLTPADFEELLHDHINRINSNEKGPNRNVVKFRIVAKCHSILLGFLDIAAGFRNLDVANYALDTFKCIVQAVPNSPKAQILQLPNVNKEQFENGSVDDIYTLGKLFTFDDEKIGKILGIKDKKQLDHTLSVASNIPHIRLIKADFVVPGETQVTPLSTPHISLKVLIRSAKHKIIQTEHIPESMLAESQDFEHMRDPFAMVNEQPLIPYSYAPFFPTMRRSAWCCLVSLQKDNKLIQTPVMVNRLSFQNLSKSFDKRQVKMIGKDIEGFKPEDWVIGTIKIPLGQPAPQQTGTVFFRVVVKSTDYFGSDLDFTMAMHVKEYSENEVDKLLNEGTDIYSDDSEEEDEELEEEEDEDSDSDYTDIDTDTEVEEDAAEDEK</sequence>
<dbReference type="OrthoDB" id="1734229at2759"/>
<dbReference type="Proteomes" id="UP000001640">
    <property type="component" value="Chromosome 3"/>
</dbReference>
<dbReference type="GO" id="GO:0071256">
    <property type="term" value="C:translocon complex"/>
    <property type="evidence" value="ECO:0007669"/>
    <property type="project" value="EnsemblFungi"/>
</dbReference>
<dbReference type="GO" id="GO:0008320">
    <property type="term" value="F:protein transmembrane transporter activity"/>
    <property type="evidence" value="ECO:0007669"/>
    <property type="project" value="EnsemblFungi"/>
</dbReference>
<feature type="transmembrane region" description="Helical" evidence="2">
    <location>
        <begin position="215"/>
        <end position="235"/>
    </location>
</feature>
<keyword evidence="5" id="KW-1185">Reference proteome</keyword>
<evidence type="ECO:0000313" key="5">
    <source>
        <dbReference type="Proteomes" id="UP000001640"/>
    </source>
</evidence>
<dbReference type="InParanoid" id="G0VCA3"/>
<dbReference type="PANTHER" id="PTHR24075">
    <property type="entry name" value="SEC63 DOMAIN-CONTAINING"/>
    <property type="match status" value="1"/>
</dbReference>
<evidence type="ECO:0000313" key="4">
    <source>
        <dbReference type="EMBL" id="CCC69112.1"/>
    </source>
</evidence>
<dbReference type="FunFam" id="1.10.287.110:FF:000114">
    <property type="entry name" value="SEC63 isoform 5"/>
    <property type="match status" value="1"/>
</dbReference>
<dbReference type="PROSITE" id="PS00636">
    <property type="entry name" value="DNAJ_1"/>
    <property type="match status" value="1"/>
</dbReference>
<name>G0VCA3_NAUCA</name>
<feature type="domain" description="J" evidence="3">
    <location>
        <begin position="121"/>
        <end position="192"/>
    </location>
</feature>
<dbReference type="InterPro" id="IPR035892">
    <property type="entry name" value="C2_domain_sf"/>
</dbReference>
<dbReference type="AlphaFoldDB" id="G0VCA3"/>
<dbReference type="SUPFAM" id="SSF81296">
    <property type="entry name" value="E set domains"/>
    <property type="match status" value="1"/>
</dbReference>
<dbReference type="GeneID" id="96902696"/>
<evidence type="ECO:0000256" key="2">
    <source>
        <dbReference type="SAM" id="Phobius"/>
    </source>
</evidence>
<dbReference type="GO" id="GO:0031207">
    <property type="term" value="C:Sec62/Sec63 complex"/>
    <property type="evidence" value="ECO:0007669"/>
    <property type="project" value="EnsemblFungi"/>
</dbReference>
<dbReference type="Gene3D" id="2.60.40.150">
    <property type="entry name" value="C2 domain"/>
    <property type="match status" value="1"/>
</dbReference>
<dbReference type="GO" id="GO:0003723">
    <property type="term" value="F:RNA binding"/>
    <property type="evidence" value="ECO:0007669"/>
    <property type="project" value="TreeGrafter"/>
</dbReference>
<dbReference type="eggNOG" id="KOG0721">
    <property type="taxonomic scope" value="Eukaryota"/>
</dbReference>
<reference key="2">
    <citation type="submission" date="2011-08" db="EMBL/GenBank/DDBJ databases">
        <title>Genome sequence of Naumovozyma castellii.</title>
        <authorList>
            <person name="Gordon J.L."/>
            <person name="Armisen D."/>
            <person name="Proux-Wera E."/>
            <person name="OhEigeartaigh S.S."/>
            <person name="Byrne K.P."/>
            <person name="Wolfe K.H."/>
        </authorList>
    </citation>
    <scope>NUCLEOTIDE SEQUENCE</scope>
    <source>
        <strain>Type strain:CBS 4309</strain>
    </source>
</reference>
<dbReference type="GO" id="GO:0031204">
    <property type="term" value="P:post-translational protein targeting to membrane, translocation"/>
    <property type="evidence" value="ECO:0007669"/>
    <property type="project" value="EnsemblFungi"/>
</dbReference>
<dbReference type="EMBL" id="HE576754">
    <property type="protein sequence ID" value="CCC69112.1"/>
    <property type="molecule type" value="Genomic_DNA"/>
</dbReference>
<evidence type="ECO:0000259" key="3">
    <source>
        <dbReference type="PROSITE" id="PS50076"/>
    </source>
</evidence>
<dbReference type="InterPro" id="IPR001623">
    <property type="entry name" value="DnaJ_domain"/>
</dbReference>
<feature type="compositionally biased region" description="Acidic residues" evidence="1">
    <location>
        <begin position="628"/>
        <end position="669"/>
    </location>
</feature>
<keyword evidence="2" id="KW-0812">Transmembrane</keyword>
<dbReference type="Pfam" id="PF00226">
    <property type="entry name" value="DnaJ"/>
    <property type="match status" value="1"/>
</dbReference>
<keyword evidence="2" id="KW-1133">Transmembrane helix</keyword>
<dbReference type="GO" id="GO:0046967">
    <property type="term" value="P:cytosol to endoplasmic reticulum transport"/>
    <property type="evidence" value="ECO:0007669"/>
    <property type="project" value="EnsemblFungi"/>
</dbReference>
<protein>
    <recommendedName>
        <fullName evidence="3">J domain-containing protein</fullName>
    </recommendedName>
</protein>
<keyword evidence="2" id="KW-0472">Membrane</keyword>
<organism evidence="4 5">
    <name type="scientific">Naumovozyma castellii</name>
    <name type="common">Yeast</name>
    <name type="synonym">Saccharomyces castellii</name>
    <dbReference type="NCBI Taxonomy" id="27288"/>
    <lineage>
        <taxon>Eukaryota</taxon>
        <taxon>Fungi</taxon>
        <taxon>Dikarya</taxon>
        <taxon>Ascomycota</taxon>
        <taxon>Saccharomycotina</taxon>
        <taxon>Saccharomycetes</taxon>
        <taxon>Saccharomycetales</taxon>
        <taxon>Saccharomycetaceae</taxon>
        <taxon>Naumovozyma</taxon>
    </lineage>
</organism>
<feature type="transmembrane region" description="Helical" evidence="2">
    <location>
        <begin position="14"/>
        <end position="35"/>
    </location>
</feature>
<dbReference type="FunCoup" id="G0VCA3">
    <property type="interactions" value="520"/>
</dbReference>
<proteinExistence type="predicted"/>
<reference evidence="4 5" key="1">
    <citation type="journal article" date="2011" name="Proc. Natl. Acad. Sci. U.S.A.">
        <title>Evolutionary erosion of yeast sex chromosomes by mating-type switching accidents.</title>
        <authorList>
            <person name="Gordon J.L."/>
            <person name="Armisen D."/>
            <person name="Proux-Wera E."/>
            <person name="Oheigeartaigh S.S."/>
            <person name="Byrne K.P."/>
            <person name="Wolfe K.H."/>
        </authorList>
    </citation>
    <scope>NUCLEOTIDE SEQUENCE [LARGE SCALE GENOMIC DNA]</scope>
    <source>
        <strain evidence="5">ATCC 76901 / BCRC 22586 / CBS 4309 / NBRC 1992 / NRRL Y-12630</strain>
    </source>
</reference>